<organism evidence="4 5">
    <name type="scientific">Caenorhabditis briggsae</name>
    <dbReference type="NCBI Taxonomy" id="6238"/>
    <lineage>
        <taxon>Eukaryota</taxon>
        <taxon>Metazoa</taxon>
        <taxon>Ecdysozoa</taxon>
        <taxon>Nematoda</taxon>
        <taxon>Chromadorea</taxon>
        <taxon>Rhabditida</taxon>
        <taxon>Rhabditina</taxon>
        <taxon>Rhabditomorpha</taxon>
        <taxon>Rhabditoidea</taxon>
        <taxon>Rhabditidae</taxon>
        <taxon>Peloderinae</taxon>
        <taxon>Caenorhabditis</taxon>
    </lineage>
</organism>
<feature type="compositionally biased region" description="Basic and acidic residues" evidence="2">
    <location>
        <begin position="99"/>
        <end position="109"/>
    </location>
</feature>
<sequence length="753" mass="86075">MSAFSEFFKKAHDAINGIRGGNSFFLGKDGDVVYSKNNVCVHETDAKAGEDEAHCPGYLSVQCQCDESLGLTLILQWLPNVTLHKNPQSIRSVSPRGKQNRDETPPTRTAEEVRIALGSDEDSSQSVSLDIQVEECGTAVPVKQVKRPTTLVPYSAVWNFQIINFYLKFLQQEDHSFNDALGVPSINVIPHTPIKHEKDGIQNSEKVKDDVERQSQSSLSTSCADEMSEKELSSSEDEDDGCEGKVDVGVGGLEKILESTQMFDVTPEQFALEHDLMLTDTKTTDNDEQSRGRTKKAGTTSLFSVNLANCFFHFSNFSGKMRSMRVFYSDPECTCGQLVIATLDSHYKILHFHHGGLDKLAKIFEQWSSIKARSVQEGSPSAIADKQLIICQPAAPTFEKDPEEGLFEKMTLNEWRSYENKAGVIVDSSTVRKHIHFASVNFDIREKVWPFLLRVYPWESSADQRDNIKNDLFLEYQNIRKKRYRTMDNAPARWLSIENSIVKDVIRTDRKNPFFAGDNNPNGETMKNILINYAIMNPEINYIQGMSDLLAPLLSTLNDEVDAYFCFTNFMKRTVFSSTPQGNENLMETNLNYLRNMIKLFEPDFYQHLEKQKPDAMQLMFVHRWILLCFKREFPENHALHVWEGCWAAWRTNYFHLFVCVAIVSVYGKDVIAQDLPHDEILLYFSSLAMHMDPVLVLQKARGLLYEFTRLEKVPCVLEGLCSAENEQWHSHKSFRNFYCNQSHTDKEVCPYQ</sequence>
<dbReference type="GO" id="GO:0005096">
    <property type="term" value="F:GTPase activator activity"/>
    <property type="evidence" value="ECO:0000318"/>
    <property type="project" value="GO_Central"/>
</dbReference>
<dbReference type="SMART" id="SM00164">
    <property type="entry name" value="TBC"/>
    <property type="match status" value="1"/>
</dbReference>
<dbReference type="WormBase" id="CBG14774a">
    <property type="protein sequence ID" value="CBP45867"/>
    <property type="gene ID" value="WBGene00035171"/>
    <property type="gene designation" value="Cbr-tbc-16"/>
</dbReference>
<dbReference type="PROSITE" id="PS50086">
    <property type="entry name" value="TBC_RABGAP"/>
    <property type="match status" value="1"/>
</dbReference>
<dbReference type="PANTHER" id="PTHR22957">
    <property type="entry name" value="TBC1 DOMAIN FAMILY MEMBER GTPASE-ACTIVATING PROTEIN"/>
    <property type="match status" value="1"/>
</dbReference>
<proteinExistence type="predicted"/>
<keyword evidence="5" id="KW-1185">Reference proteome</keyword>
<dbReference type="Gene3D" id="1.10.8.270">
    <property type="entry name" value="putative rabgap domain of human tbc1 domain family member 14 like domains"/>
    <property type="match status" value="1"/>
</dbReference>
<dbReference type="FunFam" id="1.10.8.270:FF:000046">
    <property type="entry name" value="TBC1 domain family member 25"/>
    <property type="match status" value="1"/>
</dbReference>
<dbReference type="FunFam" id="2.30.29.230:FF:000009">
    <property type="entry name" value="TBC (Tre-2/Bub2/Cdc16) domain family"/>
    <property type="match status" value="1"/>
</dbReference>
<reference evidence="4 5" key="2">
    <citation type="journal article" date="2011" name="PLoS Genet.">
        <title>Caenorhabditis briggsae recombinant inbred line genotypes reveal inter-strain incompatibility and the evolution of recombination.</title>
        <authorList>
            <person name="Ross J.A."/>
            <person name="Koboldt D.C."/>
            <person name="Staisch J.E."/>
            <person name="Chamberlin H.M."/>
            <person name="Gupta B.P."/>
            <person name="Miller R.D."/>
            <person name="Baird S.E."/>
            <person name="Haag E.S."/>
        </authorList>
    </citation>
    <scope>NUCLEOTIDE SEQUENCE [LARGE SCALE GENOMIC DNA]</scope>
    <source>
        <strain evidence="4 5">AF16</strain>
    </source>
</reference>
<dbReference type="eggNOG" id="KOG2224">
    <property type="taxonomic scope" value="Eukaryota"/>
</dbReference>
<dbReference type="SUPFAM" id="SSF47923">
    <property type="entry name" value="Ypt/Rab-GAP domain of gyp1p"/>
    <property type="match status" value="2"/>
</dbReference>
<feature type="region of interest" description="Disordered" evidence="2">
    <location>
        <begin position="88"/>
        <end position="109"/>
    </location>
</feature>
<dbReference type="Pfam" id="PF00566">
    <property type="entry name" value="RabGAP-TBC"/>
    <property type="match status" value="1"/>
</dbReference>
<dbReference type="GO" id="GO:0005769">
    <property type="term" value="C:early endosome"/>
    <property type="evidence" value="ECO:0000318"/>
    <property type="project" value="GO_Central"/>
</dbReference>
<dbReference type="FunFam" id="1.10.472.80:FF:000020">
    <property type="entry name" value="TBC1 domain family, member 16"/>
    <property type="match status" value="1"/>
</dbReference>
<dbReference type="STRING" id="6238.A8XKM8"/>
<gene>
    <name evidence="6" type="primary">tbc-16</name>
    <name evidence="4 6" type="ORF">CBG14774</name>
    <name evidence="4" type="ORF">CBG_14774</name>
</gene>
<evidence type="ECO:0000256" key="2">
    <source>
        <dbReference type="SAM" id="MobiDB-lite"/>
    </source>
</evidence>
<dbReference type="InterPro" id="IPR000195">
    <property type="entry name" value="Rab-GAP-TBC_dom"/>
</dbReference>
<feature type="compositionally biased region" description="Basic and acidic residues" evidence="2">
    <location>
        <begin position="194"/>
        <end position="213"/>
    </location>
</feature>
<dbReference type="Gene3D" id="1.10.472.80">
    <property type="entry name" value="Ypt/Rab-GAP domain of gyp1p, domain 3"/>
    <property type="match status" value="1"/>
</dbReference>
<dbReference type="FunCoup" id="A8XKM8">
    <property type="interactions" value="226"/>
</dbReference>
<dbReference type="Gene3D" id="2.30.29.230">
    <property type="match status" value="1"/>
</dbReference>
<dbReference type="InParanoid" id="A8XKM8"/>
<dbReference type="PANTHER" id="PTHR22957:SF547">
    <property type="entry name" value="TBC1 DOMAIN FAMILY MEMBER 16"/>
    <property type="match status" value="1"/>
</dbReference>
<evidence type="ECO:0000313" key="5">
    <source>
        <dbReference type="Proteomes" id="UP000008549"/>
    </source>
</evidence>
<evidence type="ECO:0000259" key="3">
    <source>
        <dbReference type="PROSITE" id="PS50086"/>
    </source>
</evidence>
<dbReference type="InterPro" id="IPR035969">
    <property type="entry name" value="Rab-GAP_TBC_sf"/>
</dbReference>
<name>A8XKM8_CAEBR</name>
<dbReference type="Proteomes" id="UP000008549">
    <property type="component" value="Unassembled WGS sequence"/>
</dbReference>
<accession>A8XKM8</accession>
<evidence type="ECO:0000256" key="1">
    <source>
        <dbReference type="ARBA" id="ARBA00022468"/>
    </source>
</evidence>
<dbReference type="EMBL" id="HE600983">
    <property type="protein sequence ID" value="CAP33202.2"/>
    <property type="molecule type" value="Genomic_DNA"/>
</dbReference>
<feature type="compositionally biased region" description="Polar residues" evidence="2">
    <location>
        <begin position="214"/>
        <end position="223"/>
    </location>
</feature>
<feature type="region of interest" description="Disordered" evidence="2">
    <location>
        <begin position="194"/>
        <end position="243"/>
    </location>
</feature>
<dbReference type="AlphaFoldDB" id="A8XKM8"/>
<dbReference type="OMA" id="DDNCTSG"/>
<evidence type="ECO:0000313" key="4">
    <source>
        <dbReference type="EMBL" id="CAP33202.2"/>
    </source>
</evidence>
<feature type="domain" description="Rab-GAP TBC" evidence="3">
    <location>
        <begin position="439"/>
        <end position="650"/>
    </location>
</feature>
<reference evidence="4 5" key="1">
    <citation type="journal article" date="2003" name="PLoS Biol.">
        <title>The genome sequence of Caenorhabditis briggsae: a platform for comparative genomics.</title>
        <authorList>
            <person name="Stein L.D."/>
            <person name="Bao Z."/>
            <person name="Blasiar D."/>
            <person name="Blumenthal T."/>
            <person name="Brent M.R."/>
            <person name="Chen N."/>
            <person name="Chinwalla A."/>
            <person name="Clarke L."/>
            <person name="Clee C."/>
            <person name="Coghlan A."/>
            <person name="Coulson A."/>
            <person name="D'Eustachio P."/>
            <person name="Fitch D.H."/>
            <person name="Fulton L.A."/>
            <person name="Fulton R.E."/>
            <person name="Griffiths-Jones S."/>
            <person name="Harris T.W."/>
            <person name="Hillier L.W."/>
            <person name="Kamath R."/>
            <person name="Kuwabara P.E."/>
            <person name="Mardis E.R."/>
            <person name="Marra M.A."/>
            <person name="Miner T.L."/>
            <person name="Minx P."/>
            <person name="Mullikin J.C."/>
            <person name="Plumb R.W."/>
            <person name="Rogers J."/>
            <person name="Schein J.E."/>
            <person name="Sohrmann M."/>
            <person name="Spieth J."/>
            <person name="Stajich J.E."/>
            <person name="Wei C."/>
            <person name="Willey D."/>
            <person name="Wilson R.K."/>
            <person name="Durbin R."/>
            <person name="Waterston R.H."/>
        </authorList>
    </citation>
    <scope>NUCLEOTIDE SEQUENCE [LARGE SCALE GENOMIC DNA]</scope>
    <source>
        <strain evidence="4 5">AF16</strain>
    </source>
</reference>
<protein>
    <submittedName>
        <fullName evidence="4">Protein CBG14774</fullName>
    </submittedName>
</protein>
<dbReference type="HOGENOM" id="CLU_013545_0_0_1"/>
<evidence type="ECO:0000313" key="6">
    <source>
        <dbReference type="WormBase" id="CBG14774a"/>
    </source>
</evidence>
<keyword evidence="1" id="KW-0343">GTPase activation</keyword>